<evidence type="ECO:0000256" key="1">
    <source>
        <dbReference type="SAM" id="SignalP"/>
    </source>
</evidence>
<evidence type="ECO:0000313" key="3">
    <source>
        <dbReference type="Proteomes" id="UP001056681"/>
    </source>
</evidence>
<keyword evidence="1" id="KW-0732">Signal</keyword>
<organism evidence="2 3">
    <name type="scientific">Luteibacter flocculans</name>
    <dbReference type="NCBI Taxonomy" id="2780091"/>
    <lineage>
        <taxon>Bacteria</taxon>
        <taxon>Pseudomonadati</taxon>
        <taxon>Pseudomonadota</taxon>
        <taxon>Gammaproteobacteria</taxon>
        <taxon>Lysobacterales</taxon>
        <taxon>Rhodanobacteraceae</taxon>
        <taxon>Luteibacter</taxon>
    </lineage>
</organism>
<dbReference type="Gene3D" id="3.40.30.10">
    <property type="entry name" value="Glutaredoxin"/>
    <property type="match status" value="1"/>
</dbReference>
<dbReference type="Proteomes" id="UP001056681">
    <property type="component" value="Chromosome"/>
</dbReference>
<protein>
    <recommendedName>
        <fullName evidence="4">Thioredoxin domain-containing protein</fullName>
    </recommendedName>
</protein>
<feature type="signal peptide" evidence="1">
    <location>
        <begin position="1"/>
        <end position="27"/>
    </location>
</feature>
<dbReference type="RefSeq" id="WP_250338397.1">
    <property type="nucleotide sequence ID" value="NZ_CP063231.1"/>
</dbReference>
<reference evidence="2" key="1">
    <citation type="submission" date="2020-10" db="EMBL/GenBank/DDBJ databases">
        <title>Whole-genome sequence of Luteibacter sp. EIF3.</title>
        <authorList>
            <person name="Friedrich I."/>
            <person name="Hertel R."/>
            <person name="Daniel R."/>
        </authorList>
    </citation>
    <scope>NUCLEOTIDE SEQUENCE</scope>
    <source>
        <strain evidence="2">EIF3</strain>
    </source>
</reference>
<evidence type="ECO:0000313" key="2">
    <source>
        <dbReference type="EMBL" id="URL57524.1"/>
    </source>
</evidence>
<gene>
    <name evidence="2" type="ORF">IM816_12925</name>
</gene>
<name>A0ABY4SXS2_9GAMM</name>
<dbReference type="EMBL" id="CP063231">
    <property type="protein sequence ID" value="URL57524.1"/>
    <property type="molecule type" value="Genomic_DNA"/>
</dbReference>
<accession>A0ABY4SXS2</accession>
<dbReference type="SUPFAM" id="SSF52833">
    <property type="entry name" value="Thioredoxin-like"/>
    <property type="match status" value="1"/>
</dbReference>
<dbReference type="InterPro" id="IPR036249">
    <property type="entry name" value="Thioredoxin-like_sf"/>
</dbReference>
<sequence length="161" mass="17140">MRYGASGKARRVVCALLLAVLVSPTWAAPPQPLRPADVATLVAPPTKGARVIALWSLDCAYCEQNLAALLAYQRTHPDMDLVFVATDTIDQATALTARLKAAKLDAVPSRAYADATPDRINYLIDPNWGGETPRTLAIKADGSRKAVSGAMDAARVAKLVE</sequence>
<feature type="chain" id="PRO_5047350934" description="Thioredoxin domain-containing protein" evidence="1">
    <location>
        <begin position="28"/>
        <end position="161"/>
    </location>
</feature>
<keyword evidence="3" id="KW-1185">Reference proteome</keyword>
<proteinExistence type="predicted"/>
<evidence type="ECO:0008006" key="4">
    <source>
        <dbReference type="Google" id="ProtNLM"/>
    </source>
</evidence>